<feature type="region of interest" description="Disordered" evidence="1">
    <location>
        <begin position="37"/>
        <end position="63"/>
    </location>
</feature>
<keyword evidence="3" id="KW-1185">Reference proteome</keyword>
<dbReference type="EMBL" id="PREZ01000004">
    <property type="protein sequence ID" value="PPA70296.1"/>
    <property type="molecule type" value="Genomic_DNA"/>
</dbReference>
<gene>
    <name evidence="2" type="ORF">C4B60_12005</name>
</gene>
<evidence type="ECO:0000256" key="1">
    <source>
        <dbReference type="SAM" id="MobiDB-lite"/>
    </source>
</evidence>
<evidence type="ECO:0000313" key="2">
    <source>
        <dbReference type="EMBL" id="PPA70296.1"/>
    </source>
</evidence>
<proteinExistence type="predicted"/>
<comment type="caution">
    <text evidence="2">The sequence shown here is derived from an EMBL/GenBank/DDBJ whole genome shotgun (WGS) entry which is preliminary data.</text>
</comment>
<feature type="compositionally biased region" description="Low complexity" evidence="1">
    <location>
        <begin position="38"/>
        <end position="47"/>
    </location>
</feature>
<evidence type="ECO:0000313" key="3">
    <source>
        <dbReference type="Proteomes" id="UP000239047"/>
    </source>
</evidence>
<feature type="compositionally biased region" description="Acidic residues" evidence="1">
    <location>
        <begin position="48"/>
        <end position="63"/>
    </location>
</feature>
<dbReference type="Proteomes" id="UP000239047">
    <property type="component" value="Unassembled WGS sequence"/>
</dbReference>
<accession>A0A2S5GBC2</accession>
<dbReference type="OrthoDB" id="2451965at2"/>
<sequence length="270" mass="30545">MFKKSMLILSIIITVIIIILGHRAWVNSQKDIHRLSPTVVESTSESVESTDSEESTDNNSEEDTGLSALIANQPEHVQEIWLNSQETDEPVDIAIIATESSLLLDENWTTLLQEGLTSNYSGVVLNYSIIPYEGTSEDQLTSLDEGSISLEDQDIVLYELPTIHDGGVLSIDDQVYYTRLFLEEFQTSYPDSALFAFPSQPFQNATYYPEMVEAVRETVEENNIPYLNHWTDWPSTDDPELENYLTEDDEPTELGHTTWGTNLVNYFSSN</sequence>
<protein>
    <recommendedName>
        <fullName evidence="4">SGNH/GDSL hydrolase family protein</fullName>
    </recommendedName>
</protein>
<dbReference type="AlphaFoldDB" id="A0A2S5GBC2"/>
<dbReference type="SUPFAM" id="SSF52266">
    <property type="entry name" value="SGNH hydrolase"/>
    <property type="match status" value="1"/>
</dbReference>
<organism evidence="2 3">
    <name type="scientific">Jeotgalibacillus proteolyticus</name>
    <dbReference type="NCBI Taxonomy" id="2082395"/>
    <lineage>
        <taxon>Bacteria</taxon>
        <taxon>Bacillati</taxon>
        <taxon>Bacillota</taxon>
        <taxon>Bacilli</taxon>
        <taxon>Bacillales</taxon>
        <taxon>Caryophanaceae</taxon>
        <taxon>Jeotgalibacillus</taxon>
    </lineage>
</organism>
<reference evidence="2 3" key="1">
    <citation type="submission" date="2018-02" db="EMBL/GenBank/DDBJ databases">
        <title>Jeotgalibacillus proteolyticum sp. nov. a protease producing bacterium isolated from ocean sediments of Laizhou Bay.</title>
        <authorList>
            <person name="Li Y."/>
        </authorList>
    </citation>
    <scope>NUCLEOTIDE SEQUENCE [LARGE SCALE GENOMIC DNA]</scope>
    <source>
        <strain evidence="2 3">22-7</strain>
    </source>
</reference>
<dbReference type="RefSeq" id="WP_104058246.1">
    <property type="nucleotide sequence ID" value="NZ_PREZ01000004.1"/>
</dbReference>
<evidence type="ECO:0008006" key="4">
    <source>
        <dbReference type="Google" id="ProtNLM"/>
    </source>
</evidence>
<name>A0A2S5GBC2_9BACL</name>